<keyword evidence="2" id="KW-0813">Transport</keyword>
<dbReference type="PANTHER" id="PTHR48017">
    <property type="entry name" value="OS05G0424000 PROTEIN-RELATED"/>
    <property type="match status" value="1"/>
</dbReference>
<dbReference type="AlphaFoldDB" id="W1NDL5"/>
<evidence type="ECO:0000256" key="7">
    <source>
        <dbReference type="SAM" id="Phobius"/>
    </source>
</evidence>
<feature type="domain" description="Amino acid transporter transmembrane" evidence="8">
    <location>
        <begin position="8"/>
        <end position="87"/>
    </location>
</feature>
<proteinExistence type="predicted"/>
<keyword evidence="10" id="KW-1185">Reference proteome</keyword>
<dbReference type="HOGENOM" id="CLU_2281178_0_0_1"/>
<dbReference type="GO" id="GO:0016020">
    <property type="term" value="C:membrane"/>
    <property type="evidence" value="ECO:0007669"/>
    <property type="project" value="UniProtKB-SubCell"/>
</dbReference>
<dbReference type="Pfam" id="PF01490">
    <property type="entry name" value="Aa_trans"/>
    <property type="match status" value="1"/>
</dbReference>
<dbReference type="InterPro" id="IPR013057">
    <property type="entry name" value="AA_transpt_TM"/>
</dbReference>
<keyword evidence="6 7" id="KW-0472">Membrane</keyword>
<evidence type="ECO:0000256" key="6">
    <source>
        <dbReference type="ARBA" id="ARBA00023136"/>
    </source>
</evidence>
<reference evidence="10" key="1">
    <citation type="journal article" date="2013" name="Science">
        <title>The Amborella genome and the evolution of flowering plants.</title>
        <authorList>
            <consortium name="Amborella Genome Project"/>
        </authorList>
    </citation>
    <scope>NUCLEOTIDE SEQUENCE [LARGE SCALE GENOMIC DNA]</scope>
</reference>
<keyword evidence="5 7" id="KW-1133">Transmembrane helix</keyword>
<evidence type="ECO:0000256" key="3">
    <source>
        <dbReference type="ARBA" id="ARBA00022692"/>
    </source>
</evidence>
<keyword evidence="4" id="KW-0029">Amino-acid transport</keyword>
<comment type="subcellular location">
    <subcellularLocation>
        <location evidence="1">Membrane</location>
    </subcellularLocation>
</comment>
<evidence type="ECO:0000256" key="5">
    <source>
        <dbReference type="ARBA" id="ARBA00022989"/>
    </source>
</evidence>
<gene>
    <name evidence="9" type="ORF">AMTR_s00004p00260330</name>
</gene>
<dbReference type="GO" id="GO:0006865">
    <property type="term" value="P:amino acid transport"/>
    <property type="evidence" value="ECO:0007669"/>
    <property type="project" value="UniProtKB-KW"/>
</dbReference>
<sequence>MTDISISAMTHAGPIMEMQKARRTFQAMGDIAFAYSYAIVLIEIQDNLKSLPSKAKAMRKPTFISVVVATISYKLCWCMGYAAFSDQQFAHRLRLLQPTICL</sequence>
<name>W1NDL5_AMBTC</name>
<dbReference type="OMA" id="RRTFQAM"/>
<dbReference type="Proteomes" id="UP000017836">
    <property type="component" value="Unassembled WGS sequence"/>
</dbReference>
<feature type="transmembrane region" description="Helical" evidence="7">
    <location>
        <begin position="62"/>
        <end position="84"/>
    </location>
</feature>
<dbReference type="Gramene" id="ERM93737">
    <property type="protein sequence ID" value="ERM93737"/>
    <property type="gene ID" value="AMTR_s00004p00260330"/>
</dbReference>
<organism evidence="9 10">
    <name type="scientific">Amborella trichopoda</name>
    <dbReference type="NCBI Taxonomy" id="13333"/>
    <lineage>
        <taxon>Eukaryota</taxon>
        <taxon>Viridiplantae</taxon>
        <taxon>Streptophyta</taxon>
        <taxon>Embryophyta</taxon>
        <taxon>Tracheophyta</taxon>
        <taxon>Spermatophyta</taxon>
        <taxon>Magnoliopsida</taxon>
        <taxon>Amborellales</taxon>
        <taxon>Amborellaceae</taxon>
        <taxon>Amborella</taxon>
    </lineage>
</organism>
<dbReference type="EMBL" id="KI397628">
    <property type="protein sequence ID" value="ERM93737.1"/>
    <property type="molecule type" value="Genomic_DNA"/>
</dbReference>
<evidence type="ECO:0000256" key="4">
    <source>
        <dbReference type="ARBA" id="ARBA00022970"/>
    </source>
</evidence>
<evidence type="ECO:0000313" key="10">
    <source>
        <dbReference type="Proteomes" id="UP000017836"/>
    </source>
</evidence>
<evidence type="ECO:0000259" key="8">
    <source>
        <dbReference type="Pfam" id="PF01490"/>
    </source>
</evidence>
<dbReference type="eggNOG" id="KOG1303">
    <property type="taxonomic scope" value="Eukaryota"/>
</dbReference>
<feature type="transmembrane region" description="Helical" evidence="7">
    <location>
        <begin position="25"/>
        <end position="42"/>
    </location>
</feature>
<evidence type="ECO:0000256" key="2">
    <source>
        <dbReference type="ARBA" id="ARBA00022448"/>
    </source>
</evidence>
<keyword evidence="3 7" id="KW-0812">Transmembrane</keyword>
<evidence type="ECO:0000313" key="9">
    <source>
        <dbReference type="EMBL" id="ERM93737.1"/>
    </source>
</evidence>
<protein>
    <recommendedName>
        <fullName evidence="8">Amino acid transporter transmembrane domain-containing protein</fullName>
    </recommendedName>
</protein>
<evidence type="ECO:0000256" key="1">
    <source>
        <dbReference type="ARBA" id="ARBA00004370"/>
    </source>
</evidence>
<accession>W1NDL5</accession>